<evidence type="ECO:0000313" key="1">
    <source>
        <dbReference type="EMBL" id="MED6160107.1"/>
    </source>
</evidence>
<evidence type="ECO:0000313" key="2">
    <source>
        <dbReference type="Proteomes" id="UP001341840"/>
    </source>
</evidence>
<dbReference type="PANTHER" id="PTHR34121">
    <property type="entry name" value="MYOSIN-11"/>
    <property type="match status" value="1"/>
</dbReference>
<protein>
    <submittedName>
        <fullName evidence="1">Uncharacterized protein</fullName>
    </submittedName>
</protein>
<dbReference type="EMBL" id="JASCZI010121144">
    <property type="protein sequence ID" value="MED6160107.1"/>
    <property type="molecule type" value="Genomic_DNA"/>
</dbReference>
<comment type="caution">
    <text evidence="1">The sequence shown here is derived from an EMBL/GenBank/DDBJ whole genome shotgun (WGS) entry which is preliminary data.</text>
</comment>
<proteinExistence type="predicted"/>
<reference evidence="1 2" key="1">
    <citation type="journal article" date="2023" name="Plants (Basel)">
        <title>Bridging the Gap: Combining Genomics and Transcriptomics Approaches to Understand Stylosanthes scabra, an Orphan Legume from the Brazilian Caatinga.</title>
        <authorList>
            <person name="Ferreira-Neto J.R.C."/>
            <person name="da Silva M.D."/>
            <person name="Binneck E."/>
            <person name="de Melo N.F."/>
            <person name="da Silva R.H."/>
            <person name="de Melo A.L.T.M."/>
            <person name="Pandolfi V."/>
            <person name="Bustamante F.O."/>
            <person name="Brasileiro-Vidal A.C."/>
            <person name="Benko-Iseppon A.M."/>
        </authorList>
    </citation>
    <scope>NUCLEOTIDE SEQUENCE [LARGE SCALE GENOMIC DNA]</scope>
    <source>
        <tissue evidence="1">Leaves</tissue>
    </source>
</reference>
<dbReference type="Proteomes" id="UP001341840">
    <property type="component" value="Unassembled WGS sequence"/>
</dbReference>
<organism evidence="1 2">
    <name type="scientific">Stylosanthes scabra</name>
    <dbReference type="NCBI Taxonomy" id="79078"/>
    <lineage>
        <taxon>Eukaryota</taxon>
        <taxon>Viridiplantae</taxon>
        <taxon>Streptophyta</taxon>
        <taxon>Embryophyta</taxon>
        <taxon>Tracheophyta</taxon>
        <taxon>Spermatophyta</taxon>
        <taxon>Magnoliopsida</taxon>
        <taxon>eudicotyledons</taxon>
        <taxon>Gunneridae</taxon>
        <taxon>Pentapetalae</taxon>
        <taxon>rosids</taxon>
        <taxon>fabids</taxon>
        <taxon>Fabales</taxon>
        <taxon>Fabaceae</taxon>
        <taxon>Papilionoideae</taxon>
        <taxon>50 kb inversion clade</taxon>
        <taxon>dalbergioids sensu lato</taxon>
        <taxon>Dalbergieae</taxon>
        <taxon>Pterocarpus clade</taxon>
        <taxon>Stylosanthes</taxon>
    </lineage>
</organism>
<dbReference type="PANTHER" id="PTHR34121:SF5">
    <property type="entry name" value="CENTROSOMAL PROTEIN OF 135 KDA-LIKE PROTEIN"/>
    <property type="match status" value="1"/>
</dbReference>
<sequence length="331" mass="37091">MAWVRSAVNKAVEAGGQSYIRRSLRNYADSMKLHATTTVGSGTRTLPDRMVAQNMRSFRNTVKRLEEVAVSCRGIERVQLLRRWLVALKEIERLVAAYAGSNPRDLLPDEVKELPISPTLVYYVDPDIVDEPKNFRDVFLHSQALEGITLSMILEAPNEEEISLLSEIFGLCIKGEKEERAALLANVQNLAKAFAGYEDEVLAKREELLQYVQATISGLKVNADLMRIEDEASSLKGKIQKFKPSNFVAKSNETTTIDVKVNDEALEQIQMYSKLEELLLKKKYFSYGDFSELHAEKSLLVERLLGKGGPSGVSRGVCRHTLEGEIVVVQV</sequence>
<name>A0ABU6UHB6_9FABA</name>
<keyword evidence="2" id="KW-1185">Reference proteome</keyword>
<accession>A0ABU6UHB6</accession>
<gene>
    <name evidence="1" type="ORF">PIB30_048287</name>
</gene>